<feature type="transmembrane region" description="Helical" evidence="1">
    <location>
        <begin position="12"/>
        <end position="33"/>
    </location>
</feature>
<dbReference type="EMBL" id="JACHIP010000013">
    <property type="protein sequence ID" value="MBB5060424.1"/>
    <property type="molecule type" value="Genomic_DNA"/>
</dbReference>
<keyword evidence="1" id="KW-0472">Membrane</keyword>
<organism evidence="2 3">
    <name type="scientific">Granulicella aggregans</name>
    <dbReference type="NCBI Taxonomy" id="474949"/>
    <lineage>
        <taxon>Bacteria</taxon>
        <taxon>Pseudomonadati</taxon>
        <taxon>Acidobacteriota</taxon>
        <taxon>Terriglobia</taxon>
        <taxon>Terriglobales</taxon>
        <taxon>Acidobacteriaceae</taxon>
        <taxon>Granulicella</taxon>
    </lineage>
</organism>
<gene>
    <name evidence="2" type="ORF">HDF16_005160</name>
</gene>
<keyword evidence="3" id="KW-1185">Reference proteome</keyword>
<keyword evidence="1" id="KW-1133">Transmembrane helix</keyword>
<feature type="transmembrane region" description="Helical" evidence="1">
    <location>
        <begin position="189"/>
        <end position="211"/>
    </location>
</feature>
<protein>
    <submittedName>
        <fullName evidence="2">Putative membrane protein</fullName>
    </submittedName>
</protein>
<dbReference type="Proteomes" id="UP000540989">
    <property type="component" value="Unassembled WGS sequence"/>
</dbReference>
<dbReference type="RefSeq" id="WP_184222722.1">
    <property type="nucleotide sequence ID" value="NZ_JACHIP010000013.1"/>
</dbReference>
<sequence length="220" mass="23616">MDMTKLQPRRIMGMSGVLIGVGITLVLPLYFLYSGPPPAWDVFTRELINLFVLVLFFIFFACFSHLIREADQASGWLASIVFGAGLLYVAIGLIATANETGVVYGSPGHLLDPTIDGPLADANILMHGSIKRLLTTVALLAGACAIKRTGILPSWAAMSAYTVALCNLLFVPALFFGHDVTRFYSAVGWGNSALVGSFFGYWTFATGFAALRPKSDAPIS</sequence>
<reference evidence="2 3" key="1">
    <citation type="submission" date="2020-08" db="EMBL/GenBank/DDBJ databases">
        <title>Genomic Encyclopedia of Type Strains, Phase IV (KMG-V): Genome sequencing to study the core and pangenomes of soil and plant-associated prokaryotes.</title>
        <authorList>
            <person name="Whitman W."/>
        </authorList>
    </citation>
    <scope>NUCLEOTIDE SEQUENCE [LARGE SCALE GENOMIC DNA]</scope>
    <source>
        <strain evidence="2 3">M8UP14</strain>
    </source>
</reference>
<comment type="caution">
    <text evidence="2">The sequence shown here is derived from an EMBL/GenBank/DDBJ whole genome shotgun (WGS) entry which is preliminary data.</text>
</comment>
<accession>A0A7W8E6K5</accession>
<evidence type="ECO:0000313" key="2">
    <source>
        <dbReference type="EMBL" id="MBB5060424.1"/>
    </source>
</evidence>
<feature type="transmembrane region" description="Helical" evidence="1">
    <location>
        <begin position="48"/>
        <end position="67"/>
    </location>
</feature>
<evidence type="ECO:0000313" key="3">
    <source>
        <dbReference type="Proteomes" id="UP000540989"/>
    </source>
</evidence>
<proteinExistence type="predicted"/>
<dbReference type="AlphaFoldDB" id="A0A7W8E6K5"/>
<keyword evidence="1" id="KW-0812">Transmembrane</keyword>
<evidence type="ECO:0000256" key="1">
    <source>
        <dbReference type="SAM" id="Phobius"/>
    </source>
</evidence>
<name>A0A7W8E6K5_9BACT</name>
<feature type="transmembrane region" description="Helical" evidence="1">
    <location>
        <begin position="158"/>
        <end position="177"/>
    </location>
</feature>
<feature type="transmembrane region" description="Helical" evidence="1">
    <location>
        <begin position="74"/>
        <end position="97"/>
    </location>
</feature>